<protein>
    <submittedName>
        <fullName evidence="4">Putative potassium channel protein (TrkA domain)</fullName>
    </submittedName>
</protein>
<keyword evidence="4" id="KW-0407">Ion channel</keyword>
<evidence type="ECO:0000313" key="5">
    <source>
        <dbReference type="Proteomes" id="UP000031135"/>
    </source>
</evidence>
<dbReference type="Gene3D" id="3.30.70.1450">
    <property type="entry name" value="Regulator of K+ conductance, C-terminal domain"/>
    <property type="match status" value="1"/>
</dbReference>
<feature type="transmembrane region" description="Helical" evidence="2">
    <location>
        <begin position="33"/>
        <end position="54"/>
    </location>
</feature>
<dbReference type="InterPro" id="IPR036291">
    <property type="entry name" value="NAD(P)-bd_dom_sf"/>
</dbReference>
<dbReference type="InterPro" id="IPR050721">
    <property type="entry name" value="Trk_Ktr_HKT_K-transport"/>
</dbReference>
<dbReference type="RefSeq" id="WP_039664222.1">
    <property type="nucleotide sequence ID" value="NZ_CP007772.1"/>
</dbReference>
<keyword evidence="4" id="KW-0406">Ion transport</keyword>
<dbReference type="PANTHER" id="PTHR43833">
    <property type="entry name" value="POTASSIUM CHANNEL PROTEIN 2-RELATED-RELATED"/>
    <property type="match status" value="1"/>
</dbReference>
<dbReference type="AlphaFoldDB" id="A0A0A8HAE6"/>
<dbReference type="GO" id="GO:0005886">
    <property type="term" value="C:plasma membrane"/>
    <property type="evidence" value="ECO:0007669"/>
    <property type="project" value="UniProtKB-SubCell"/>
</dbReference>
<dbReference type="HOGENOM" id="CLU_050982_0_1_7"/>
<dbReference type="Gene3D" id="1.10.287.70">
    <property type="match status" value="1"/>
</dbReference>
<evidence type="ECO:0000313" key="4">
    <source>
        <dbReference type="EMBL" id="AJC91026.1"/>
    </source>
</evidence>
<dbReference type="SUPFAM" id="SSF51735">
    <property type="entry name" value="NAD(P)-binding Rossmann-fold domains"/>
    <property type="match status" value="1"/>
</dbReference>
<feature type="transmembrane region" description="Helical" evidence="2">
    <location>
        <begin position="88"/>
        <end position="112"/>
    </location>
</feature>
<dbReference type="PROSITE" id="PS51202">
    <property type="entry name" value="RCK_C"/>
    <property type="match status" value="1"/>
</dbReference>
<evidence type="ECO:0000256" key="2">
    <source>
        <dbReference type="SAM" id="Phobius"/>
    </source>
</evidence>
<dbReference type="Pfam" id="PF07885">
    <property type="entry name" value="Ion_trans_2"/>
    <property type="match status" value="1"/>
</dbReference>
<dbReference type="SUPFAM" id="SSF116726">
    <property type="entry name" value="TrkA C-terminal domain-like"/>
    <property type="match status" value="1"/>
</dbReference>
<dbReference type="Pfam" id="PF02080">
    <property type="entry name" value="TrkA_C"/>
    <property type="match status" value="1"/>
</dbReference>
<comment type="subcellular location">
    <subcellularLocation>
        <location evidence="1">Cell membrane</location>
        <topology evidence="1">Multi-pass membrane protein</topology>
    </subcellularLocation>
</comment>
<dbReference type="PANTHER" id="PTHR43833:SF9">
    <property type="entry name" value="POTASSIUM CHANNEL PROTEIN YUGO-RELATED"/>
    <property type="match status" value="1"/>
</dbReference>
<evidence type="ECO:0000259" key="3">
    <source>
        <dbReference type="PROSITE" id="PS51202"/>
    </source>
</evidence>
<dbReference type="InterPro" id="IPR006037">
    <property type="entry name" value="RCK_C"/>
</dbReference>
<dbReference type="SUPFAM" id="SSF81324">
    <property type="entry name" value="Voltage-gated potassium channels"/>
    <property type="match status" value="1"/>
</dbReference>
<sequence length="375" mass="42787">MSFLKKLQKFLNWSPSPKPSINLNDELYEQLRFLRIPLIAVVMMTLIGAFGYMLTSNYNLNDAIYQAGMTFTTLGYTEVNPIPTAGRIFTVVYVLLTFTIFTFCMGLVIEIVKKGVLSKIIKERRMLHKVARLKNHFVICYHNDFTIELAQQFRENHIPFVVVDEVENFSEIAEKYNYPYYIESAPHTNTAFLKTNLSSAKGVITLSNNIADNIAIIASVRLFEKELQRINPYFILASSSNEDETEKLKKLGANSIVSATKLVAQRLSAMSARPDMENLLENYLYKKNSPIDLEEIKIPDESWVRFKRLKEIHLRDMANVSIVGILENKKFTPMPRGDTLIGTGAKLLIVGTADSIKIAKKIIKNKQKPDELKYI</sequence>
<proteinExistence type="predicted"/>
<gene>
    <name evidence="4" type="ORF">CSUB8521_1195</name>
</gene>
<dbReference type="GO" id="GO:0008324">
    <property type="term" value="F:monoatomic cation transmembrane transporter activity"/>
    <property type="evidence" value="ECO:0007669"/>
    <property type="project" value="InterPro"/>
</dbReference>
<dbReference type="Proteomes" id="UP000031135">
    <property type="component" value="Chromosome"/>
</dbReference>
<dbReference type="Pfam" id="PF02254">
    <property type="entry name" value="TrkA_N"/>
    <property type="match status" value="1"/>
</dbReference>
<keyword evidence="4" id="KW-0813">Transport</keyword>
<dbReference type="Gene3D" id="3.40.50.720">
    <property type="entry name" value="NAD(P)-binding Rossmann-like Domain"/>
    <property type="match status" value="1"/>
</dbReference>
<dbReference type="InterPro" id="IPR003148">
    <property type="entry name" value="RCK_N"/>
</dbReference>
<reference evidence="4 5" key="1">
    <citation type="journal article" date="2014" name="Genome Biol. Evol.">
        <title>Comparative Genomics of the Campylobacter lari Group.</title>
        <authorList>
            <person name="Miller W.G."/>
            <person name="Yee E."/>
            <person name="Chapman M.H."/>
            <person name="Smith T.P."/>
            <person name="Bono J.L."/>
            <person name="Huynh S."/>
            <person name="Parker C.T."/>
            <person name="Vandamme P."/>
            <person name="Luong K."/>
            <person name="Korlach J."/>
        </authorList>
    </citation>
    <scope>NUCLEOTIDE SEQUENCE [LARGE SCALE GENOMIC DNA]</scope>
    <source>
        <strain evidence="4 5">LMG 24374</strain>
    </source>
</reference>
<dbReference type="EMBL" id="CP007772">
    <property type="protein sequence ID" value="AJC91026.1"/>
    <property type="molecule type" value="Genomic_DNA"/>
</dbReference>
<dbReference type="InterPro" id="IPR013099">
    <property type="entry name" value="K_chnl_dom"/>
</dbReference>
<dbReference type="GO" id="GO:0006813">
    <property type="term" value="P:potassium ion transport"/>
    <property type="evidence" value="ECO:0007669"/>
    <property type="project" value="InterPro"/>
</dbReference>
<keyword evidence="2" id="KW-0812">Transmembrane</keyword>
<dbReference type="OrthoDB" id="9781411at2"/>
<evidence type="ECO:0000256" key="1">
    <source>
        <dbReference type="ARBA" id="ARBA00004651"/>
    </source>
</evidence>
<dbReference type="InterPro" id="IPR036721">
    <property type="entry name" value="RCK_C_sf"/>
</dbReference>
<accession>A0A0A8HAE6</accession>
<keyword evidence="2" id="KW-0472">Membrane</keyword>
<dbReference type="KEGG" id="csm:CSUB8521_1195"/>
<organism evidence="4 5">
    <name type="scientific">Campylobacter subantarcticus LMG 24374</name>
    <dbReference type="NCBI Taxonomy" id="1388751"/>
    <lineage>
        <taxon>Bacteria</taxon>
        <taxon>Pseudomonadati</taxon>
        <taxon>Campylobacterota</taxon>
        <taxon>Epsilonproteobacteria</taxon>
        <taxon>Campylobacterales</taxon>
        <taxon>Campylobacteraceae</taxon>
        <taxon>Campylobacter</taxon>
    </lineage>
</organism>
<feature type="domain" description="RCK C-terminal" evidence="3">
    <location>
        <begin position="281"/>
        <end position="365"/>
    </location>
</feature>
<keyword evidence="2" id="KW-1133">Transmembrane helix</keyword>
<name>A0A0A8HAE6_9BACT</name>